<dbReference type="PANTHER" id="PTHR12209">
    <property type="entry name" value="NON-SPECIFIC SERINE/THREONINE PROTEIN KINASE"/>
    <property type="match status" value="1"/>
</dbReference>
<reference evidence="10 11" key="1">
    <citation type="journal article" date="2018" name="Proc. Natl. Acad. Sci. U.S.A.">
        <title>Draft genome sequence of Camellia sinensis var. sinensis provides insights into the evolution of the tea genome and tea quality.</title>
        <authorList>
            <person name="Wei C."/>
            <person name="Yang H."/>
            <person name="Wang S."/>
            <person name="Zhao J."/>
            <person name="Liu C."/>
            <person name="Gao L."/>
            <person name="Xia E."/>
            <person name="Lu Y."/>
            <person name="Tai Y."/>
            <person name="She G."/>
            <person name="Sun J."/>
            <person name="Cao H."/>
            <person name="Tong W."/>
            <person name="Gao Q."/>
            <person name="Li Y."/>
            <person name="Deng W."/>
            <person name="Jiang X."/>
            <person name="Wang W."/>
            <person name="Chen Q."/>
            <person name="Zhang S."/>
            <person name="Li H."/>
            <person name="Wu J."/>
            <person name="Wang P."/>
            <person name="Li P."/>
            <person name="Shi C."/>
            <person name="Zheng F."/>
            <person name="Jian J."/>
            <person name="Huang B."/>
            <person name="Shan D."/>
            <person name="Shi M."/>
            <person name="Fang C."/>
            <person name="Yue Y."/>
            <person name="Li F."/>
            <person name="Li D."/>
            <person name="Wei S."/>
            <person name="Han B."/>
            <person name="Jiang C."/>
            <person name="Yin Y."/>
            <person name="Xia T."/>
            <person name="Zhang Z."/>
            <person name="Bennetzen J.L."/>
            <person name="Zhao S."/>
            <person name="Wan X."/>
        </authorList>
    </citation>
    <scope>NUCLEOTIDE SEQUENCE [LARGE SCALE GENOMIC DNA]</scope>
    <source>
        <strain evidence="11">cv. Shuchazao</strain>
        <tissue evidence="10">Leaf</tissue>
    </source>
</reference>
<sequence length="311" mass="34755">MEIKADGNDGSLILLKEGAEADLFLDFGSHGVNEERMDDITMQIGDAIGKLHDGGLIHDDLTTSNQLVLIDFGLSFISTLPEDKAVDLYVLERAFLSMHSSCGNVFTFYPFNFLICLVCHVEQLYGGPFGNNNFVVDPTSFSRKPSPLFFSRAETLGVVTTRELKPNRFLKFTIDDGTGCIPCILWLNHLTSPYFSRRSPPDVRLIASVAARFASQIQLGVVARVRGKITAYRGSVQITVSDIVVERDPNVEILHWLDCVKLARKCYDVLIAMETSIGYKYGYRGRSAFCNGGAFAWLLDSDMFHMDRKRL</sequence>
<dbReference type="SUPFAM" id="SSF50249">
    <property type="entry name" value="Nucleic acid-binding proteins"/>
    <property type="match status" value="1"/>
</dbReference>
<keyword evidence="5" id="KW-0418">Kinase</keyword>
<dbReference type="GO" id="GO:0070525">
    <property type="term" value="P:tRNA threonylcarbamoyladenosine metabolic process"/>
    <property type="evidence" value="ECO:0007669"/>
    <property type="project" value="TreeGrafter"/>
</dbReference>
<keyword evidence="11" id="KW-1185">Reference proteome</keyword>
<evidence type="ECO:0000256" key="1">
    <source>
        <dbReference type="ARBA" id="ARBA00010630"/>
    </source>
</evidence>
<comment type="catalytic activity">
    <reaction evidence="7">
        <text>L-threonyl-[protein] + ATP = O-phospho-L-threonyl-[protein] + ADP + H(+)</text>
        <dbReference type="Rhea" id="RHEA:46608"/>
        <dbReference type="Rhea" id="RHEA-COMP:11060"/>
        <dbReference type="Rhea" id="RHEA-COMP:11605"/>
        <dbReference type="ChEBI" id="CHEBI:15378"/>
        <dbReference type="ChEBI" id="CHEBI:30013"/>
        <dbReference type="ChEBI" id="CHEBI:30616"/>
        <dbReference type="ChEBI" id="CHEBI:61977"/>
        <dbReference type="ChEBI" id="CHEBI:456216"/>
        <dbReference type="EC" id="2.7.11.1"/>
    </reaction>
</comment>
<dbReference type="InterPro" id="IPR004365">
    <property type="entry name" value="NA-bd_OB_tRNA"/>
</dbReference>
<gene>
    <name evidence="10" type="ORF">TEA_010061</name>
</gene>
<name>A0A4S4DU95_CAMSN</name>
<dbReference type="Gene3D" id="1.10.510.10">
    <property type="entry name" value="Transferase(Phosphotransferase) domain 1"/>
    <property type="match status" value="1"/>
</dbReference>
<comment type="similarity">
    <text evidence="1">Belongs to the protein kinase superfamily. BUD32 family.</text>
</comment>
<keyword evidence="3" id="KW-0808">Transferase</keyword>
<dbReference type="PANTHER" id="PTHR12209:SF0">
    <property type="entry name" value="EKC_KEOPS COMPLEX SUBUNIT TP53RK"/>
    <property type="match status" value="1"/>
</dbReference>
<comment type="catalytic activity">
    <reaction evidence="8">
        <text>L-seryl-[protein] + ATP = O-phospho-L-seryl-[protein] + ADP + H(+)</text>
        <dbReference type="Rhea" id="RHEA:17989"/>
        <dbReference type="Rhea" id="RHEA-COMP:9863"/>
        <dbReference type="Rhea" id="RHEA-COMP:11604"/>
        <dbReference type="ChEBI" id="CHEBI:15378"/>
        <dbReference type="ChEBI" id="CHEBI:29999"/>
        <dbReference type="ChEBI" id="CHEBI:30616"/>
        <dbReference type="ChEBI" id="CHEBI:83421"/>
        <dbReference type="ChEBI" id="CHEBI:456216"/>
        <dbReference type="EC" id="2.7.11.1"/>
    </reaction>
</comment>
<keyword evidence="4" id="KW-0547">Nucleotide-binding</keyword>
<dbReference type="GO" id="GO:0004674">
    <property type="term" value="F:protein serine/threonine kinase activity"/>
    <property type="evidence" value="ECO:0007669"/>
    <property type="project" value="UniProtKB-EC"/>
</dbReference>
<dbReference type="EC" id="2.7.11.1" evidence="2"/>
<dbReference type="GO" id="GO:0005829">
    <property type="term" value="C:cytosol"/>
    <property type="evidence" value="ECO:0007669"/>
    <property type="project" value="TreeGrafter"/>
</dbReference>
<dbReference type="Proteomes" id="UP000306102">
    <property type="component" value="Unassembled WGS sequence"/>
</dbReference>
<evidence type="ECO:0000256" key="5">
    <source>
        <dbReference type="ARBA" id="ARBA00022777"/>
    </source>
</evidence>
<evidence type="ECO:0000256" key="3">
    <source>
        <dbReference type="ARBA" id="ARBA00022679"/>
    </source>
</evidence>
<protein>
    <recommendedName>
        <fullName evidence="2">non-specific serine/threonine protein kinase</fullName>
        <ecNumber evidence="2">2.7.11.1</ecNumber>
    </recommendedName>
</protein>
<comment type="caution">
    <text evidence="10">The sequence shown here is derived from an EMBL/GenBank/DDBJ whole genome shotgun (WGS) entry which is preliminary data.</text>
</comment>
<dbReference type="GO" id="GO:0000408">
    <property type="term" value="C:EKC/KEOPS complex"/>
    <property type="evidence" value="ECO:0007669"/>
    <property type="project" value="TreeGrafter"/>
</dbReference>
<evidence type="ECO:0000313" key="10">
    <source>
        <dbReference type="EMBL" id="THG06305.1"/>
    </source>
</evidence>
<dbReference type="STRING" id="542762.A0A4S4DU95"/>
<dbReference type="InterPro" id="IPR012340">
    <property type="entry name" value="NA-bd_OB-fold"/>
</dbReference>
<dbReference type="GO" id="GO:0005634">
    <property type="term" value="C:nucleus"/>
    <property type="evidence" value="ECO:0007669"/>
    <property type="project" value="TreeGrafter"/>
</dbReference>
<dbReference type="Pfam" id="PF01336">
    <property type="entry name" value="tRNA_anti-codon"/>
    <property type="match status" value="1"/>
</dbReference>
<evidence type="ECO:0000256" key="4">
    <source>
        <dbReference type="ARBA" id="ARBA00022741"/>
    </source>
</evidence>
<evidence type="ECO:0000313" key="11">
    <source>
        <dbReference type="Proteomes" id="UP000306102"/>
    </source>
</evidence>
<feature type="domain" description="OB" evidence="9">
    <location>
        <begin position="157"/>
        <end position="245"/>
    </location>
</feature>
<evidence type="ECO:0000259" key="9">
    <source>
        <dbReference type="Pfam" id="PF01336"/>
    </source>
</evidence>
<evidence type="ECO:0000256" key="2">
    <source>
        <dbReference type="ARBA" id="ARBA00012513"/>
    </source>
</evidence>
<proteinExistence type="inferred from homology"/>
<evidence type="ECO:0000256" key="6">
    <source>
        <dbReference type="ARBA" id="ARBA00022840"/>
    </source>
</evidence>
<organism evidence="10 11">
    <name type="scientific">Camellia sinensis var. sinensis</name>
    <name type="common">China tea</name>
    <dbReference type="NCBI Taxonomy" id="542762"/>
    <lineage>
        <taxon>Eukaryota</taxon>
        <taxon>Viridiplantae</taxon>
        <taxon>Streptophyta</taxon>
        <taxon>Embryophyta</taxon>
        <taxon>Tracheophyta</taxon>
        <taxon>Spermatophyta</taxon>
        <taxon>Magnoliopsida</taxon>
        <taxon>eudicotyledons</taxon>
        <taxon>Gunneridae</taxon>
        <taxon>Pentapetalae</taxon>
        <taxon>asterids</taxon>
        <taxon>Ericales</taxon>
        <taxon>Theaceae</taxon>
        <taxon>Camellia</taxon>
    </lineage>
</organism>
<dbReference type="GO" id="GO:0005524">
    <property type="term" value="F:ATP binding"/>
    <property type="evidence" value="ECO:0007669"/>
    <property type="project" value="UniProtKB-KW"/>
</dbReference>
<dbReference type="EMBL" id="SDRB02010465">
    <property type="protein sequence ID" value="THG06305.1"/>
    <property type="molecule type" value="Genomic_DNA"/>
</dbReference>
<dbReference type="InterPro" id="IPR011009">
    <property type="entry name" value="Kinase-like_dom_sf"/>
</dbReference>
<evidence type="ECO:0000256" key="8">
    <source>
        <dbReference type="ARBA" id="ARBA00048679"/>
    </source>
</evidence>
<dbReference type="SUPFAM" id="SSF56112">
    <property type="entry name" value="Protein kinase-like (PK-like)"/>
    <property type="match status" value="1"/>
</dbReference>
<keyword evidence="6" id="KW-0067">ATP-binding</keyword>
<accession>A0A4S4DU95</accession>
<dbReference type="AlphaFoldDB" id="A0A4S4DU95"/>
<dbReference type="GO" id="GO:0003676">
    <property type="term" value="F:nucleic acid binding"/>
    <property type="evidence" value="ECO:0007669"/>
    <property type="project" value="InterPro"/>
</dbReference>
<dbReference type="Gene3D" id="2.40.50.140">
    <property type="entry name" value="Nucleic acid-binding proteins"/>
    <property type="match status" value="1"/>
</dbReference>
<evidence type="ECO:0000256" key="7">
    <source>
        <dbReference type="ARBA" id="ARBA00047899"/>
    </source>
</evidence>